<accession>A0A1B7JPQ5</accession>
<evidence type="ECO:0008006" key="3">
    <source>
        <dbReference type="Google" id="ProtNLM"/>
    </source>
</evidence>
<proteinExistence type="predicted"/>
<comment type="caution">
    <text evidence="1">The sequence shown here is derived from an EMBL/GenBank/DDBJ whole genome shotgun (WGS) entry which is preliminary data.</text>
</comment>
<protein>
    <recommendedName>
        <fullName evidence="3">DUF2164 domain-containing protein</fullName>
    </recommendedName>
</protein>
<evidence type="ECO:0000313" key="1">
    <source>
        <dbReference type="EMBL" id="OAT49870.1"/>
    </source>
</evidence>
<reference evidence="1 2" key="1">
    <citation type="submission" date="2016-04" db="EMBL/GenBank/DDBJ databases">
        <title>ATOL: Assembling a taxonomically balanced genome-scale reconstruction of the evolutionary history of the Enterobacteriaceae.</title>
        <authorList>
            <person name="Plunkett G.III."/>
            <person name="Neeno-Eckwall E.C."/>
            <person name="Glasner J.D."/>
            <person name="Perna N.T."/>
        </authorList>
    </citation>
    <scope>NUCLEOTIDE SEQUENCE [LARGE SCALE GENOMIC DNA]</scope>
    <source>
        <strain evidence="1 2">ATCC 51603</strain>
    </source>
</reference>
<dbReference type="RefSeq" id="WP_064547081.1">
    <property type="nucleotide sequence ID" value="NZ_LXEU01000067.1"/>
</dbReference>
<gene>
    <name evidence="1" type="ORF">M989_03326</name>
</gene>
<organism evidence="1 2">
    <name type="scientific">Kluyvera georgiana ATCC 51603</name>
    <dbReference type="NCBI Taxonomy" id="1354264"/>
    <lineage>
        <taxon>Bacteria</taxon>
        <taxon>Pseudomonadati</taxon>
        <taxon>Pseudomonadota</taxon>
        <taxon>Gammaproteobacteria</taxon>
        <taxon>Enterobacterales</taxon>
        <taxon>Enterobacteriaceae</taxon>
        <taxon>Kluyvera</taxon>
    </lineage>
</organism>
<dbReference type="Pfam" id="PF09932">
    <property type="entry name" value="DUF2164"/>
    <property type="match status" value="1"/>
</dbReference>
<dbReference type="AlphaFoldDB" id="A0A1B7JPQ5"/>
<dbReference type="EMBL" id="LXEU01000067">
    <property type="protein sequence ID" value="OAT49870.1"/>
    <property type="molecule type" value="Genomic_DNA"/>
</dbReference>
<dbReference type="PATRIC" id="fig|1354264.4.peg.3462"/>
<sequence>MTTEITLTPAEREKLRDQLTDYCEKQFDLELEQFDAEFFIDFIIEKLGPAFYNAGIDEAIRTHFAWSERIQEEMDLKKIL</sequence>
<keyword evidence="2" id="KW-1185">Reference proteome</keyword>
<evidence type="ECO:0000313" key="2">
    <source>
        <dbReference type="Proteomes" id="UP000078386"/>
    </source>
</evidence>
<dbReference type="InterPro" id="IPR018680">
    <property type="entry name" value="DUF2164"/>
</dbReference>
<name>A0A1B7JPQ5_9ENTR</name>
<dbReference type="Proteomes" id="UP000078386">
    <property type="component" value="Unassembled WGS sequence"/>
</dbReference>